<sequence length="158" mass="16203">MADPSAALYWLETWNAQISTVVGAFASLCGVFALFAAGVSCKLAGLLQIATGLLVVAIEGPNFLPQLALAAPIGAMLEGKPSWIKVALYAGLTIIPAFAGCFKAFILGFIASALVTAVHGLLLFGRRPPPDEMRFQGGPQGGPGGQQGADQAYSPTSP</sequence>
<feature type="transmembrane region" description="Helical" evidence="2">
    <location>
        <begin position="82"/>
        <end position="99"/>
    </location>
</feature>
<feature type="transmembrane region" description="Helical" evidence="2">
    <location>
        <begin position="20"/>
        <end position="39"/>
    </location>
</feature>
<keyword evidence="2" id="KW-0472">Membrane</keyword>
<reference evidence="3" key="1">
    <citation type="submission" date="2018-10" db="EMBL/GenBank/DDBJ databases">
        <title>Transcriptome assembly of Aceria tosichella (Wheat curl mite) Type 2.</title>
        <authorList>
            <person name="Scully E.D."/>
            <person name="Geib S.M."/>
            <person name="Palmer N.A."/>
            <person name="Gupta A.K."/>
            <person name="Sarath G."/>
            <person name="Tatineni S."/>
        </authorList>
    </citation>
    <scope>NUCLEOTIDE SEQUENCE</scope>
    <source>
        <strain evidence="3">LincolnNE</strain>
    </source>
</reference>
<keyword evidence="2" id="KW-1133">Transmembrane helix</keyword>
<evidence type="ECO:0000313" key="3">
    <source>
        <dbReference type="EMBL" id="MDE50835.1"/>
    </source>
</evidence>
<organism evidence="3">
    <name type="scientific">Aceria tosichella</name>
    <name type="common">wheat curl mite</name>
    <dbReference type="NCBI Taxonomy" id="561515"/>
    <lineage>
        <taxon>Eukaryota</taxon>
        <taxon>Metazoa</taxon>
        <taxon>Ecdysozoa</taxon>
        <taxon>Arthropoda</taxon>
        <taxon>Chelicerata</taxon>
        <taxon>Arachnida</taxon>
        <taxon>Acari</taxon>
        <taxon>Acariformes</taxon>
        <taxon>Trombidiformes</taxon>
        <taxon>Prostigmata</taxon>
        <taxon>Eupodina</taxon>
        <taxon>Eriophyoidea</taxon>
        <taxon>Eriophyidae</taxon>
        <taxon>Eriophyinae</taxon>
        <taxon>Aceriini</taxon>
        <taxon>Aceria</taxon>
    </lineage>
</organism>
<name>A0A6G1SK30_9ACAR</name>
<feature type="compositionally biased region" description="Gly residues" evidence="1">
    <location>
        <begin position="138"/>
        <end position="147"/>
    </location>
</feature>
<feature type="transmembrane region" description="Helical" evidence="2">
    <location>
        <begin position="105"/>
        <end position="124"/>
    </location>
</feature>
<keyword evidence="2" id="KW-0812">Transmembrane</keyword>
<dbReference type="InterPro" id="IPR019365">
    <property type="entry name" value="TVP18/Ca-channel_flower"/>
</dbReference>
<gene>
    <name evidence="3" type="primary">flower</name>
    <name evidence="3" type="ORF">g.11251</name>
</gene>
<proteinExistence type="predicted"/>
<evidence type="ECO:0000256" key="1">
    <source>
        <dbReference type="SAM" id="MobiDB-lite"/>
    </source>
</evidence>
<dbReference type="Pfam" id="PF10233">
    <property type="entry name" value="Cg6151-P"/>
    <property type="match status" value="1"/>
</dbReference>
<accession>A0A6G1SK30</accession>
<dbReference type="GO" id="GO:0016020">
    <property type="term" value="C:membrane"/>
    <property type="evidence" value="ECO:0007669"/>
    <property type="project" value="InterPro"/>
</dbReference>
<dbReference type="EMBL" id="GGYP01006064">
    <property type="protein sequence ID" value="MDE50835.1"/>
    <property type="molecule type" value="Transcribed_RNA"/>
</dbReference>
<feature type="region of interest" description="Disordered" evidence="1">
    <location>
        <begin position="132"/>
        <end position="158"/>
    </location>
</feature>
<dbReference type="AlphaFoldDB" id="A0A6G1SK30"/>
<evidence type="ECO:0000256" key="2">
    <source>
        <dbReference type="SAM" id="Phobius"/>
    </source>
</evidence>
<protein>
    <submittedName>
        <fullName evidence="3">Calcium channel flower</fullName>
    </submittedName>
</protein>